<dbReference type="OrthoDB" id="5816932at2"/>
<dbReference type="GO" id="GO:0000976">
    <property type="term" value="F:transcription cis-regulatory region binding"/>
    <property type="evidence" value="ECO:0007669"/>
    <property type="project" value="TreeGrafter"/>
</dbReference>
<reference evidence="7" key="1">
    <citation type="submission" date="2018-09" db="EMBL/GenBank/DDBJ databases">
        <authorList>
            <person name="Livingstone P.G."/>
            <person name="Whitworth D.E."/>
        </authorList>
    </citation>
    <scope>NUCLEOTIDE SEQUENCE [LARGE SCALE GENOMIC DNA]</scope>
    <source>
        <strain evidence="7">CA054A</strain>
    </source>
</reference>
<dbReference type="PROSITE" id="PS01081">
    <property type="entry name" value="HTH_TETR_1"/>
    <property type="match status" value="1"/>
</dbReference>
<keyword evidence="1" id="KW-0805">Transcription regulation</keyword>
<dbReference type="AlphaFoldDB" id="A0A3A8IVL8"/>
<evidence type="ECO:0000256" key="2">
    <source>
        <dbReference type="ARBA" id="ARBA00023125"/>
    </source>
</evidence>
<evidence type="ECO:0000313" key="7">
    <source>
        <dbReference type="Proteomes" id="UP000268094"/>
    </source>
</evidence>
<dbReference type="InterPro" id="IPR009057">
    <property type="entry name" value="Homeodomain-like_sf"/>
</dbReference>
<accession>A0A3A8IVL8</accession>
<evidence type="ECO:0000256" key="1">
    <source>
        <dbReference type="ARBA" id="ARBA00023015"/>
    </source>
</evidence>
<dbReference type="SUPFAM" id="SSF46689">
    <property type="entry name" value="Homeodomain-like"/>
    <property type="match status" value="1"/>
</dbReference>
<evidence type="ECO:0000313" key="6">
    <source>
        <dbReference type="EMBL" id="RKG87265.1"/>
    </source>
</evidence>
<dbReference type="InterPro" id="IPR001647">
    <property type="entry name" value="HTH_TetR"/>
</dbReference>
<dbReference type="InterPro" id="IPR023772">
    <property type="entry name" value="DNA-bd_HTH_TetR-type_CS"/>
</dbReference>
<dbReference type="InterPro" id="IPR050109">
    <property type="entry name" value="HTH-type_TetR-like_transc_reg"/>
</dbReference>
<dbReference type="RefSeq" id="WP_120541562.1">
    <property type="nucleotide sequence ID" value="NZ_RAVZ01000100.1"/>
</dbReference>
<evidence type="ECO:0000256" key="3">
    <source>
        <dbReference type="ARBA" id="ARBA00023163"/>
    </source>
</evidence>
<keyword evidence="2 4" id="KW-0238">DNA-binding</keyword>
<dbReference type="PANTHER" id="PTHR30055:SF234">
    <property type="entry name" value="HTH-TYPE TRANSCRIPTIONAL REGULATOR BETI"/>
    <property type="match status" value="1"/>
</dbReference>
<dbReference type="Pfam" id="PF00440">
    <property type="entry name" value="TetR_N"/>
    <property type="match status" value="1"/>
</dbReference>
<feature type="DNA-binding region" description="H-T-H motif" evidence="4">
    <location>
        <begin position="33"/>
        <end position="52"/>
    </location>
</feature>
<evidence type="ECO:0000256" key="4">
    <source>
        <dbReference type="PROSITE-ProRule" id="PRU00335"/>
    </source>
</evidence>
<comment type="caution">
    <text evidence="6">The sequence shown here is derived from an EMBL/GenBank/DDBJ whole genome shotgun (WGS) entry which is preliminary data.</text>
</comment>
<keyword evidence="7" id="KW-1185">Reference proteome</keyword>
<dbReference type="Proteomes" id="UP000268094">
    <property type="component" value="Unassembled WGS sequence"/>
</dbReference>
<dbReference type="PROSITE" id="PS50977">
    <property type="entry name" value="HTH_TETR_2"/>
    <property type="match status" value="1"/>
</dbReference>
<name>A0A3A8IVL8_9BACT</name>
<dbReference type="SUPFAM" id="SSF48498">
    <property type="entry name" value="Tetracyclin repressor-like, C-terminal domain"/>
    <property type="match status" value="1"/>
</dbReference>
<dbReference type="EMBL" id="RAVZ01000100">
    <property type="protein sequence ID" value="RKG87265.1"/>
    <property type="molecule type" value="Genomic_DNA"/>
</dbReference>
<dbReference type="PANTHER" id="PTHR30055">
    <property type="entry name" value="HTH-TYPE TRANSCRIPTIONAL REGULATOR RUTR"/>
    <property type="match status" value="1"/>
</dbReference>
<gene>
    <name evidence="6" type="ORF">D7V88_16310</name>
</gene>
<dbReference type="PRINTS" id="PR00455">
    <property type="entry name" value="HTHTETR"/>
</dbReference>
<keyword evidence="3" id="KW-0804">Transcription</keyword>
<dbReference type="InterPro" id="IPR036271">
    <property type="entry name" value="Tet_transcr_reg_TetR-rel_C_sf"/>
</dbReference>
<protein>
    <submittedName>
        <fullName evidence="6">TetR/AcrR family transcriptional regulator</fullName>
    </submittedName>
</protein>
<sequence length="195" mass="21392">MPKLSDTSRQRRRESIAAAAMRCFARQGFASTSMADIISEAGSSAGSVYSHFSSKAELLRFAASTALSELVATVSQELPSERTPASVLAHLLRLRSDKAYAQTLLQIWAEGPRDGELEEIARDSVIELRARVRTALLPWCQEPARARKRPPDTAADEISDAIVTAVQGYVVRVSIDRDLDSELVASRLIAVFEKF</sequence>
<organism evidence="6 7">
    <name type="scientific">Corallococcus terminator</name>
    <dbReference type="NCBI Taxonomy" id="2316733"/>
    <lineage>
        <taxon>Bacteria</taxon>
        <taxon>Pseudomonadati</taxon>
        <taxon>Myxococcota</taxon>
        <taxon>Myxococcia</taxon>
        <taxon>Myxococcales</taxon>
        <taxon>Cystobacterineae</taxon>
        <taxon>Myxococcaceae</taxon>
        <taxon>Corallococcus</taxon>
    </lineage>
</organism>
<dbReference type="GO" id="GO:0003700">
    <property type="term" value="F:DNA-binding transcription factor activity"/>
    <property type="evidence" value="ECO:0007669"/>
    <property type="project" value="TreeGrafter"/>
</dbReference>
<dbReference type="Gene3D" id="1.10.357.10">
    <property type="entry name" value="Tetracycline Repressor, domain 2"/>
    <property type="match status" value="1"/>
</dbReference>
<proteinExistence type="predicted"/>
<evidence type="ECO:0000259" key="5">
    <source>
        <dbReference type="PROSITE" id="PS50977"/>
    </source>
</evidence>
<feature type="domain" description="HTH tetR-type" evidence="5">
    <location>
        <begin position="10"/>
        <end position="70"/>
    </location>
</feature>